<keyword evidence="7" id="KW-1185">Reference proteome</keyword>
<dbReference type="HOGENOM" id="CLU_044414_0_0_11"/>
<evidence type="ECO:0000313" key="7">
    <source>
        <dbReference type="Proteomes" id="UP000019222"/>
    </source>
</evidence>
<name>W5Y4Y9_9CORY</name>
<dbReference type="STRING" id="1224164.B843_12620"/>
<dbReference type="RefSeq" id="WP_081751596.1">
    <property type="nucleotide sequence ID" value="NZ_CP004353.1"/>
</dbReference>
<feature type="transmembrane region" description="Helical" evidence="5">
    <location>
        <begin position="85"/>
        <end position="105"/>
    </location>
</feature>
<dbReference type="CDD" id="cd09323">
    <property type="entry name" value="TDT_SLAC1_like"/>
    <property type="match status" value="1"/>
</dbReference>
<evidence type="ECO:0000256" key="3">
    <source>
        <dbReference type="ARBA" id="ARBA00022989"/>
    </source>
</evidence>
<dbReference type="GO" id="GO:0005886">
    <property type="term" value="C:plasma membrane"/>
    <property type="evidence" value="ECO:0007669"/>
    <property type="project" value="TreeGrafter"/>
</dbReference>
<keyword evidence="4 5" id="KW-0472">Membrane</keyword>
<accession>W5Y4Y9</accession>
<dbReference type="eggNOG" id="COG1275">
    <property type="taxonomic scope" value="Bacteria"/>
</dbReference>
<dbReference type="EMBL" id="CP004353">
    <property type="protein sequence ID" value="AHI23900.1"/>
    <property type="molecule type" value="Genomic_DNA"/>
</dbReference>
<dbReference type="PANTHER" id="PTHR37955">
    <property type="entry name" value="TELLURITE RESISTANCE PROTEIN TEHA"/>
    <property type="match status" value="1"/>
</dbReference>
<dbReference type="Proteomes" id="UP000019222">
    <property type="component" value="Chromosome"/>
</dbReference>
<dbReference type="InterPro" id="IPR052951">
    <property type="entry name" value="Tellurite_res_ion_channel"/>
</dbReference>
<feature type="transmembrane region" description="Helical" evidence="5">
    <location>
        <begin position="262"/>
        <end position="284"/>
    </location>
</feature>
<feature type="transmembrane region" description="Helical" evidence="5">
    <location>
        <begin position="12"/>
        <end position="31"/>
    </location>
</feature>
<reference evidence="6 7" key="1">
    <citation type="submission" date="2013-02" db="EMBL/GenBank/DDBJ databases">
        <title>The complete genome sequence of Corynebacterium vitaeruminis DSM 20294.</title>
        <authorList>
            <person name="Ruckert C."/>
            <person name="Albersmeier A."/>
            <person name="Kalinowski J."/>
        </authorList>
    </citation>
    <scope>NUCLEOTIDE SEQUENCE [LARGE SCALE GENOMIC DNA]</scope>
    <source>
        <strain evidence="7">ATCC 10234</strain>
    </source>
</reference>
<dbReference type="PANTHER" id="PTHR37955:SF1">
    <property type="entry name" value="DEP DOMAIN-CONTAINING PROTEIN"/>
    <property type="match status" value="1"/>
</dbReference>
<feature type="transmembrane region" description="Helical" evidence="5">
    <location>
        <begin position="144"/>
        <end position="161"/>
    </location>
</feature>
<feature type="transmembrane region" description="Helical" evidence="5">
    <location>
        <begin position="111"/>
        <end position="132"/>
    </location>
</feature>
<feature type="transmembrane region" description="Helical" evidence="5">
    <location>
        <begin position="290"/>
        <end position="312"/>
    </location>
</feature>
<evidence type="ECO:0000256" key="1">
    <source>
        <dbReference type="ARBA" id="ARBA00004141"/>
    </source>
</evidence>
<dbReference type="InterPro" id="IPR038665">
    <property type="entry name" value="Voltage-dep_anion_channel_sf"/>
</dbReference>
<evidence type="ECO:0000313" key="6">
    <source>
        <dbReference type="EMBL" id="AHI23900.1"/>
    </source>
</evidence>
<dbReference type="InterPro" id="IPR004695">
    <property type="entry name" value="SLAC1/Mae1/Ssu1/TehA"/>
</dbReference>
<keyword evidence="3 5" id="KW-1133">Transmembrane helix</keyword>
<dbReference type="AlphaFoldDB" id="W5Y4Y9"/>
<dbReference type="Gene3D" id="1.50.10.150">
    <property type="entry name" value="Voltage-dependent anion channel"/>
    <property type="match status" value="1"/>
</dbReference>
<gene>
    <name evidence="6" type="ORF">B843_12620</name>
</gene>
<evidence type="ECO:0000256" key="2">
    <source>
        <dbReference type="ARBA" id="ARBA00022692"/>
    </source>
</evidence>
<comment type="subcellular location">
    <subcellularLocation>
        <location evidence="1">Membrane</location>
        <topology evidence="1">Multi-pass membrane protein</topology>
    </subcellularLocation>
</comment>
<sequence>MNDSATVQPIRNFPVQLFAGVMGLGGLSLAWRRAAAAWGFPAWTWQALLWLSCIAFVLVAGGYLAKLARFPQAVRADLTHPMRMVFVPTITISMLILAAGLADAAHGLASVLWWAGALGHLVATVYVIGAWFNRPDITRDAMTPAWLIPIVGNVVTPLAAPKVGDMGVAWFSFGVGVVFWLGLWPMLLNRVLVHDNPLPPKLAPTLTIFLAPPSMIALSWQALTGVEVDPVVVILHDAAVFLSLLLCAQLHKLVKLPFALPVLAYTFPSAALASITVAMAGATGSGFHTAVATIALAAATLITLGAVGRVAFAAVRGDIFRPE</sequence>
<dbReference type="KEGG" id="cvt:B843_12620"/>
<keyword evidence="2 5" id="KW-0812">Transmembrane</keyword>
<protein>
    <submittedName>
        <fullName evidence="6">C4-dicarboxylate transporter/malic acid transport protein</fullName>
    </submittedName>
</protein>
<dbReference type="GO" id="GO:0046583">
    <property type="term" value="F:monoatomic cation efflux transmembrane transporter activity"/>
    <property type="evidence" value="ECO:0007669"/>
    <property type="project" value="TreeGrafter"/>
</dbReference>
<evidence type="ECO:0000256" key="4">
    <source>
        <dbReference type="ARBA" id="ARBA00023136"/>
    </source>
</evidence>
<evidence type="ECO:0000256" key="5">
    <source>
        <dbReference type="SAM" id="Phobius"/>
    </source>
</evidence>
<feature type="transmembrane region" description="Helical" evidence="5">
    <location>
        <begin position="43"/>
        <end position="65"/>
    </location>
</feature>
<proteinExistence type="predicted"/>
<dbReference type="Pfam" id="PF03595">
    <property type="entry name" value="SLAC1"/>
    <property type="match status" value="1"/>
</dbReference>
<feature type="transmembrane region" description="Helical" evidence="5">
    <location>
        <begin position="167"/>
        <end position="188"/>
    </location>
</feature>
<organism evidence="6 7">
    <name type="scientific">Corynebacterium vitaeruminis DSM 20294</name>
    <dbReference type="NCBI Taxonomy" id="1224164"/>
    <lineage>
        <taxon>Bacteria</taxon>
        <taxon>Bacillati</taxon>
        <taxon>Actinomycetota</taxon>
        <taxon>Actinomycetes</taxon>
        <taxon>Mycobacteriales</taxon>
        <taxon>Corynebacteriaceae</taxon>
        <taxon>Corynebacterium</taxon>
    </lineage>
</organism>